<feature type="non-terminal residue" evidence="1">
    <location>
        <position position="1"/>
    </location>
</feature>
<accession>A0ACA9RJL1</accession>
<comment type="caution">
    <text evidence="1">The sequence shown here is derived from an EMBL/GenBank/DDBJ whole genome shotgun (WGS) entry which is preliminary data.</text>
</comment>
<gene>
    <name evidence="1" type="ORF">RPERSI_LOCUS19969</name>
</gene>
<evidence type="ECO:0000313" key="1">
    <source>
        <dbReference type="EMBL" id="CAG8795492.1"/>
    </source>
</evidence>
<proteinExistence type="predicted"/>
<protein>
    <submittedName>
        <fullName evidence="1">32420_t:CDS:1</fullName>
    </submittedName>
</protein>
<name>A0ACA9RJL1_9GLOM</name>
<keyword evidence="2" id="KW-1185">Reference proteome</keyword>
<sequence>IRTKKRSPCVIVDNTNGGIGRCNSTISLISLSQLVGTWEIELTSDESLDLTELGVCSSHFNFDHKQLHSHKTKALRHFSKSVVHTKKCLLRNGYKKFFSRGRDCIEHCWNICGRDIQVPCLGLKSCPAFQKIQNISSMFTNDDRYVRYICTKYFENHGGHLHIRSGPGRKPQTCVYDELHIEDTNLVLRLFSNWLLNLSYSQNENKEKILRHMMKLLETPESRSSFLIDTEFYPPSPLFVKIAMKIHKFDGYSPTEKNL</sequence>
<dbReference type="Proteomes" id="UP000789920">
    <property type="component" value="Unassembled WGS sequence"/>
</dbReference>
<organism evidence="1 2">
    <name type="scientific">Racocetra persica</name>
    <dbReference type="NCBI Taxonomy" id="160502"/>
    <lineage>
        <taxon>Eukaryota</taxon>
        <taxon>Fungi</taxon>
        <taxon>Fungi incertae sedis</taxon>
        <taxon>Mucoromycota</taxon>
        <taxon>Glomeromycotina</taxon>
        <taxon>Glomeromycetes</taxon>
        <taxon>Diversisporales</taxon>
        <taxon>Gigasporaceae</taxon>
        <taxon>Racocetra</taxon>
    </lineage>
</organism>
<dbReference type="EMBL" id="CAJVQC010055563">
    <property type="protein sequence ID" value="CAG8795492.1"/>
    <property type="molecule type" value="Genomic_DNA"/>
</dbReference>
<evidence type="ECO:0000313" key="2">
    <source>
        <dbReference type="Proteomes" id="UP000789920"/>
    </source>
</evidence>
<reference evidence="1" key="1">
    <citation type="submission" date="2021-06" db="EMBL/GenBank/DDBJ databases">
        <authorList>
            <person name="Kallberg Y."/>
            <person name="Tangrot J."/>
            <person name="Rosling A."/>
        </authorList>
    </citation>
    <scope>NUCLEOTIDE SEQUENCE</scope>
    <source>
        <strain evidence="1">MA461A</strain>
    </source>
</reference>